<gene>
    <name evidence="7" type="ORF">ACFFGN_09615</name>
</gene>
<protein>
    <submittedName>
        <fullName evidence="7">Peptidoglycan D,D-transpeptidase FtsI family protein</fullName>
    </submittedName>
</protein>
<dbReference type="InterPro" id="IPR036138">
    <property type="entry name" value="PBP_dimer_sf"/>
</dbReference>
<dbReference type="Proteomes" id="UP001589890">
    <property type="component" value="Unassembled WGS sequence"/>
</dbReference>
<sequence length="581" mass="61997">MTLRLGRPAVRLRVTFGVMAFVLSLFAGRLIMLQGVDPDSYKLAASRESAKSYILHASRGSILDRNGVPLAVSEDAVAITADPSQTRKKAKEIAEILRRKLPESSYSKLMAGLTKRNSKFQYLARQVTPKIWKEIKAELSEKKLVGVYTAEDPVRTNPNGTIAANVIGFVGAQGKGMAGLEYGLNNELSGKDGKAIYQVDSRGNRIPLANHTVAEPKPGVSAKLTLDRDLQWFAEKRIEQAVKQYQAEAGVVITMDVQSGEILAMANYPTYDPQDPGKTPAAARTNRALEQVYEPGSVQKVATLAALADAGLISLDTKLSVPGVYPVNGVRIKDHWPHGTLKMTMAGVMAKSSNVGTIMAAQTMPKAQFVDYLHKFGFGEPTGIGFPGESKGLLPPGDEWSELSRSNVAFGQGLSASAVQMAAMVNSIANGGTYAPPKLVKDYIDANGIATPAEAPPSRRVVSEDAARQVTTMMEAVTGEGGTAELARIPGYRVAGKTGTAQQVDPKAPQKGYTKWATSFAGFAPADKPRFATYVVLQNPTNGRSGGTQGGPVFRDVTSYALQKYGVPPTGVGSPKVPLSW</sequence>
<comment type="subcellular location">
    <subcellularLocation>
        <location evidence="1">Membrane</location>
    </subcellularLocation>
</comment>
<evidence type="ECO:0000256" key="4">
    <source>
        <dbReference type="SAM" id="Phobius"/>
    </source>
</evidence>
<evidence type="ECO:0000313" key="7">
    <source>
        <dbReference type="EMBL" id="MFC0624318.1"/>
    </source>
</evidence>
<evidence type="ECO:0000256" key="2">
    <source>
        <dbReference type="ARBA" id="ARBA00007171"/>
    </source>
</evidence>
<feature type="domain" description="Penicillin-binding protein dimerisation" evidence="6">
    <location>
        <begin position="56"/>
        <end position="206"/>
    </location>
</feature>
<dbReference type="InterPro" id="IPR012338">
    <property type="entry name" value="Beta-lactam/transpept-like"/>
</dbReference>
<evidence type="ECO:0000259" key="5">
    <source>
        <dbReference type="Pfam" id="PF00905"/>
    </source>
</evidence>
<dbReference type="Pfam" id="PF00905">
    <property type="entry name" value="Transpeptidase"/>
    <property type="match status" value="1"/>
</dbReference>
<comment type="caution">
    <text evidence="7">The sequence shown here is derived from an EMBL/GenBank/DDBJ whole genome shotgun (WGS) entry which is preliminary data.</text>
</comment>
<evidence type="ECO:0000313" key="8">
    <source>
        <dbReference type="Proteomes" id="UP001589890"/>
    </source>
</evidence>
<dbReference type="PANTHER" id="PTHR30627">
    <property type="entry name" value="PEPTIDOGLYCAN D,D-TRANSPEPTIDASE"/>
    <property type="match status" value="1"/>
</dbReference>
<dbReference type="RefSeq" id="WP_380045516.1">
    <property type="nucleotide sequence ID" value="NZ_JBHLTC010000011.1"/>
</dbReference>
<dbReference type="Gene3D" id="3.90.1310.10">
    <property type="entry name" value="Penicillin-binding protein 2a (Domain 2)"/>
    <property type="match status" value="1"/>
</dbReference>
<dbReference type="SUPFAM" id="SSF56601">
    <property type="entry name" value="beta-lactamase/transpeptidase-like"/>
    <property type="match status" value="1"/>
</dbReference>
<dbReference type="InterPro" id="IPR050515">
    <property type="entry name" value="Beta-lactam/transpept"/>
</dbReference>
<evidence type="ECO:0000259" key="6">
    <source>
        <dbReference type="Pfam" id="PF03717"/>
    </source>
</evidence>
<keyword evidence="4" id="KW-0812">Transmembrane</keyword>
<dbReference type="PANTHER" id="PTHR30627:SF1">
    <property type="entry name" value="PEPTIDOGLYCAN D,D-TRANSPEPTIDASE FTSI"/>
    <property type="match status" value="1"/>
</dbReference>
<keyword evidence="3 4" id="KW-0472">Membrane</keyword>
<name>A0ABV6QJH2_9ACTN</name>
<reference evidence="7 8" key="1">
    <citation type="submission" date="2024-09" db="EMBL/GenBank/DDBJ databases">
        <authorList>
            <person name="Sun Q."/>
            <person name="Mori K."/>
        </authorList>
    </citation>
    <scope>NUCLEOTIDE SEQUENCE [LARGE SCALE GENOMIC DNA]</scope>
    <source>
        <strain evidence="7 8">CGMCC 1.15906</strain>
    </source>
</reference>
<keyword evidence="8" id="KW-1185">Reference proteome</keyword>
<dbReference type="Gene3D" id="3.30.450.330">
    <property type="match status" value="1"/>
</dbReference>
<accession>A0ABV6QJH2</accession>
<comment type="similarity">
    <text evidence="2">Belongs to the transpeptidase family.</text>
</comment>
<dbReference type="Pfam" id="PF03717">
    <property type="entry name" value="PBP_dimer"/>
    <property type="match status" value="1"/>
</dbReference>
<keyword evidence="4" id="KW-1133">Transmembrane helix</keyword>
<evidence type="ECO:0000256" key="3">
    <source>
        <dbReference type="ARBA" id="ARBA00023136"/>
    </source>
</evidence>
<feature type="transmembrane region" description="Helical" evidence="4">
    <location>
        <begin position="12"/>
        <end position="32"/>
    </location>
</feature>
<proteinExistence type="inferred from homology"/>
<feature type="domain" description="Penicillin-binding protein transpeptidase" evidence="5">
    <location>
        <begin position="250"/>
        <end position="557"/>
    </location>
</feature>
<dbReference type="InterPro" id="IPR005311">
    <property type="entry name" value="PBP_dimer"/>
</dbReference>
<dbReference type="InterPro" id="IPR001460">
    <property type="entry name" value="PCN-bd_Tpept"/>
</dbReference>
<dbReference type="Gene3D" id="3.40.710.10">
    <property type="entry name" value="DD-peptidase/beta-lactamase superfamily"/>
    <property type="match status" value="1"/>
</dbReference>
<dbReference type="SUPFAM" id="SSF56519">
    <property type="entry name" value="Penicillin binding protein dimerisation domain"/>
    <property type="match status" value="1"/>
</dbReference>
<evidence type="ECO:0000256" key="1">
    <source>
        <dbReference type="ARBA" id="ARBA00004370"/>
    </source>
</evidence>
<organism evidence="7 8">
    <name type="scientific">Kribbella deserti</name>
    <dbReference type="NCBI Taxonomy" id="1926257"/>
    <lineage>
        <taxon>Bacteria</taxon>
        <taxon>Bacillati</taxon>
        <taxon>Actinomycetota</taxon>
        <taxon>Actinomycetes</taxon>
        <taxon>Propionibacteriales</taxon>
        <taxon>Kribbellaceae</taxon>
        <taxon>Kribbella</taxon>
    </lineage>
</organism>
<dbReference type="EMBL" id="JBHLTC010000011">
    <property type="protein sequence ID" value="MFC0624318.1"/>
    <property type="molecule type" value="Genomic_DNA"/>
</dbReference>